<evidence type="ECO:0008006" key="4">
    <source>
        <dbReference type="Google" id="ProtNLM"/>
    </source>
</evidence>
<name>A0A845M486_9RHOB</name>
<keyword evidence="1" id="KW-0732">Signal</keyword>
<sequence>MKTLLASTLILGLAAPATAQDFAAAMGDFLDQHVVGWASDPVLLDAIRDKNAAHEWIDQSRIDALDRAWQDEIGRSVTPTISTVMENPASDFLRARVNALGGAVTEVFVVDAHGLNVAASAPTSDYWQGDEAKFTETFAVGPRARHFSEIERDASTSTYQGQASFTIVDPETGAPIGAMTVGINAEALF</sequence>
<accession>A0A845M486</accession>
<proteinExistence type="predicted"/>
<keyword evidence="3" id="KW-1185">Reference proteome</keyword>
<dbReference type="EMBL" id="WTUX01000011">
    <property type="protein sequence ID" value="MZR13218.1"/>
    <property type="molecule type" value="Genomic_DNA"/>
</dbReference>
<feature type="chain" id="PRO_5032941754" description="Cache domain-containing protein" evidence="1">
    <location>
        <begin position="20"/>
        <end position="189"/>
    </location>
</feature>
<evidence type="ECO:0000313" key="3">
    <source>
        <dbReference type="Proteomes" id="UP000467322"/>
    </source>
</evidence>
<evidence type="ECO:0000313" key="2">
    <source>
        <dbReference type="EMBL" id="MZR13218.1"/>
    </source>
</evidence>
<evidence type="ECO:0000256" key="1">
    <source>
        <dbReference type="SAM" id="SignalP"/>
    </source>
</evidence>
<organism evidence="2 3">
    <name type="scientific">Maritimibacter harenae</name>
    <dbReference type="NCBI Taxonomy" id="2606218"/>
    <lineage>
        <taxon>Bacteria</taxon>
        <taxon>Pseudomonadati</taxon>
        <taxon>Pseudomonadota</taxon>
        <taxon>Alphaproteobacteria</taxon>
        <taxon>Rhodobacterales</taxon>
        <taxon>Roseobacteraceae</taxon>
        <taxon>Maritimibacter</taxon>
    </lineage>
</organism>
<feature type="signal peptide" evidence="1">
    <location>
        <begin position="1"/>
        <end position="19"/>
    </location>
</feature>
<dbReference type="Proteomes" id="UP000467322">
    <property type="component" value="Unassembled WGS sequence"/>
</dbReference>
<reference evidence="2 3" key="1">
    <citation type="submission" date="2019-12" db="EMBL/GenBank/DDBJ databases">
        <title>Maritimibacter sp. nov. sp. isolated from sea sand.</title>
        <authorList>
            <person name="Kim J."/>
            <person name="Jeong S.E."/>
            <person name="Jung H.S."/>
            <person name="Jeon C.O."/>
        </authorList>
    </citation>
    <scope>NUCLEOTIDE SEQUENCE [LARGE SCALE GENOMIC DNA]</scope>
    <source>
        <strain evidence="2 3">DP07</strain>
    </source>
</reference>
<comment type="caution">
    <text evidence="2">The sequence shown here is derived from an EMBL/GenBank/DDBJ whole genome shotgun (WGS) entry which is preliminary data.</text>
</comment>
<dbReference type="AlphaFoldDB" id="A0A845M486"/>
<gene>
    <name evidence="2" type="ORF">GQE99_09330</name>
</gene>
<protein>
    <recommendedName>
        <fullName evidence="4">Cache domain-containing protein</fullName>
    </recommendedName>
</protein>
<dbReference type="RefSeq" id="WP_161351319.1">
    <property type="nucleotide sequence ID" value="NZ_WTUX01000011.1"/>
</dbReference>